<dbReference type="AlphaFoldDB" id="A0A329SZ44"/>
<evidence type="ECO:0000313" key="2">
    <source>
        <dbReference type="EMBL" id="KAG2943410.1"/>
    </source>
</evidence>
<comment type="caution">
    <text evidence="6">The sequence shown here is derived from an EMBL/GenBank/DDBJ whole genome shotgun (WGS) entry which is preliminary data.</text>
</comment>
<dbReference type="EMBL" id="RCMK01000013">
    <property type="protein sequence ID" value="KAG2954465.1"/>
    <property type="molecule type" value="Genomic_DNA"/>
</dbReference>
<proteinExistence type="predicted"/>
<organism evidence="6 7">
    <name type="scientific">Phytophthora cactorum</name>
    <dbReference type="NCBI Taxonomy" id="29920"/>
    <lineage>
        <taxon>Eukaryota</taxon>
        <taxon>Sar</taxon>
        <taxon>Stramenopiles</taxon>
        <taxon>Oomycota</taxon>
        <taxon>Peronosporomycetes</taxon>
        <taxon>Peronosporales</taxon>
        <taxon>Peronosporaceae</taxon>
        <taxon>Phytophthora</taxon>
    </lineage>
</organism>
<dbReference type="VEuPathDB" id="FungiDB:PC110_g2936"/>
<dbReference type="Proteomes" id="UP000774804">
    <property type="component" value="Unassembled WGS sequence"/>
</dbReference>
<dbReference type="Proteomes" id="UP000760860">
    <property type="component" value="Unassembled WGS sequence"/>
</dbReference>
<name>A0A329SZ44_9STRA</name>
<evidence type="ECO:0000313" key="6">
    <source>
        <dbReference type="EMBL" id="RAW40892.1"/>
    </source>
</evidence>
<dbReference type="Proteomes" id="UP000697107">
    <property type="component" value="Unassembled WGS sequence"/>
</dbReference>
<accession>A0A329SZ44</accession>
<dbReference type="EMBL" id="RCML01000019">
    <property type="protein sequence ID" value="KAG2998071.1"/>
    <property type="molecule type" value="Genomic_DNA"/>
</dbReference>
<reference evidence="1" key="2">
    <citation type="submission" date="2018-10" db="EMBL/GenBank/DDBJ databases">
        <title>Effector identification in a new, highly contiguous assembly of the strawberry crown rot pathogen Phytophthora cactorum.</title>
        <authorList>
            <person name="Armitage A.D."/>
            <person name="Nellist C.F."/>
            <person name="Bates H."/>
            <person name="Vickerstaff R.J."/>
            <person name="Harrison R.J."/>
        </authorList>
    </citation>
    <scope>NUCLEOTIDE SEQUENCE</scope>
    <source>
        <strain evidence="1">15-7</strain>
        <strain evidence="2">4032</strain>
        <strain evidence="3">4040</strain>
        <strain evidence="4">P415</strain>
        <strain evidence="5">P421</strain>
    </source>
</reference>
<dbReference type="EMBL" id="RCMG01000031">
    <property type="protein sequence ID" value="KAG2867026.1"/>
    <property type="molecule type" value="Genomic_DNA"/>
</dbReference>
<dbReference type="EMBL" id="RCMI01000009">
    <property type="protein sequence ID" value="KAG2943410.1"/>
    <property type="molecule type" value="Genomic_DNA"/>
</dbReference>
<evidence type="ECO:0000313" key="3">
    <source>
        <dbReference type="EMBL" id="KAG2954465.1"/>
    </source>
</evidence>
<reference evidence="6 7" key="1">
    <citation type="submission" date="2018-01" db="EMBL/GenBank/DDBJ databases">
        <title>Draft genome of the strawberry crown rot pathogen Phytophthora cactorum.</title>
        <authorList>
            <person name="Armitage A.D."/>
            <person name="Lysoe E."/>
            <person name="Nellist C.F."/>
            <person name="Harrison R.J."/>
            <person name="Brurberg M.B."/>
        </authorList>
    </citation>
    <scope>NUCLEOTIDE SEQUENCE [LARGE SCALE GENOMIC DNA]</scope>
    <source>
        <strain evidence="6 7">10300</strain>
    </source>
</reference>
<dbReference type="EMBL" id="RCMV01000017">
    <property type="protein sequence ID" value="KAG3228325.1"/>
    <property type="molecule type" value="Genomic_DNA"/>
</dbReference>
<dbReference type="Proteomes" id="UP000735874">
    <property type="component" value="Unassembled WGS sequence"/>
</dbReference>
<evidence type="ECO:0000313" key="7">
    <source>
        <dbReference type="Proteomes" id="UP000251314"/>
    </source>
</evidence>
<dbReference type="EMBL" id="MJFZ01000040">
    <property type="protein sequence ID" value="RAW40892.1"/>
    <property type="molecule type" value="Genomic_DNA"/>
</dbReference>
<dbReference type="Proteomes" id="UP000736787">
    <property type="component" value="Unassembled WGS sequence"/>
</dbReference>
<evidence type="ECO:0000313" key="1">
    <source>
        <dbReference type="EMBL" id="KAG2867026.1"/>
    </source>
</evidence>
<keyword evidence="7" id="KW-1185">Reference proteome</keyword>
<protein>
    <submittedName>
        <fullName evidence="6">Uncharacterized protein</fullName>
    </submittedName>
</protein>
<dbReference type="Proteomes" id="UP000251314">
    <property type="component" value="Unassembled WGS sequence"/>
</dbReference>
<evidence type="ECO:0000313" key="4">
    <source>
        <dbReference type="EMBL" id="KAG2998071.1"/>
    </source>
</evidence>
<evidence type="ECO:0000313" key="5">
    <source>
        <dbReference type="EMBL" id="KAG3228325.1"/>
    </source>
</evidence>
<sequence length="37" mass="3801">MDALSLLPLGSLSSKAILTFFSSASTFQFCASAGFLA</sequence>
<gene>
    <name evidence="6" type="ORF">PC110_g2936</name>
    <name evidence="1" type="ORF">PC113_g2313</name>
    <name evidence="2" type="ORF">PC115_g817</name>
    <name evidence="3" type="ORF">PC117_g1183</name>
    <name evidence="4" type="ORF">PC118_g1519</name>
    <name evidence="5" type="ORF">PC129_g1126</name>
</gene>